<dbReference type="EMBL" id="AP019831">
    <property type="protein sequence ID" value="BBM44960.1"/>
    <property type="molecule type" value="Genomic_DNA"/>
</dbReference>
<gene>
    <name evidence="1" type="ORF">JMUB3870_1078</name>
</gene>
<organism evidence="1 2">
    <name type="scientific">Leptotrichia trevisanii</name>
    <dbReference type="NCBI Taxonomy" id="109328"/>
    <lineage>
        <taxon>Bacteria</taxon>
        <taxon>Fusobacteriati</taxon>
        <taxon>Fusobacteriota</taxon>
        <taxon>Fusobacteriia</taxon>
        <taxon>Fusobacteriales</taxon>
        <taxon>Leptotrichiaceae</taxon>
        <taxon>Leptotrichia</taxon>
    </lineage>
</organism>
<evidence type="ECO:0000313" key="2">
    <source>
        <dbReference type="Proteomes" id="UP000422644"/>
    </source>
</evidence>
<sequence length="60" mass="7261">MENKTSKEKIYNTNCAIKIETLYQAQWQEYKFTIQIVLLKLLKVLDQDIITKNLQYKLCY</sequence>
<reference evidence="1 2" key="1">
    <citation type="submission" date="2019-07" db="EMBL/GenBank/DDBJ databases">
        <title>Complete Genome Sequence of Leptotrichia trevisanii Strain JMUB3870.</title>
        <authorList>
            <person name="Watanabe S."/>
            <person name="Cui L."/>
        </authorList>
    </citation>
    <scope>NUCLEOTIDE SEQUENCE [LARGE SCALE GENOMIC DNA]</scope>
    <source>
        <strain evidence="1 2">JMUB3870</strain>
    </source>
</reference>
<dbReference type="Proteomes" id="UP000422644">
    <property type="component" value="Chromosome"/>
</dbReference>
<accession>A0A510K018</accession>
<dbReference type="AlphaFoldDB" id="A0A510K018"/>
<protein>
    <submittedName>
        <fullName evidence="1">Uncharacterized protein</fullName>
    </submittedName>
</protein>
<proteinExistence type="predicted"/>
<name>A0A510K018_9FUSO</name>
<keyword evidence="2" id="KW-1185">Reference proteome</keyword>
<evidence type="ECO:0000313" key="1">
    <source>
        <dbReference type="EMBL" id="BBM44960.1"/>
    </source>
</evidence>